<name>A0A846ZM13_9GAMM</name>
<feature type="region of interest" description="Disordered" evidence="2">
    <location>
        <begin position="24"/>
        <end position="84"/>
    </location>
</feature>
<gene>
    <name evidence="4" type="ORF">HF690_05955</name>
</gene>
<evidence type="ECO:0000256" key="1">
    <source>
        <dbReference type="ARBA" id="ARBA00022729"/>
    </source>
</evidence>
<evidence type="ECO:0000256" key="3">
    <source>
        <dbReference type="SAM" id="SignalP"/>
    </source>
</evidence>
<dbReference type="InterPro" id="IPR023205">
    <property type="entry name" value="DsbA/DsbL"/>
</dbReference>
<evidence type="ECO:0000313" key="5">
    <source>
        <dbReference type="Proteomes" id="UP000541636"/>
    </source>
</evidence>
<dbReference type="Gene3D" id="3.40.30.10">
    <property type="entry name" value="Glutaredoxin"/>
    <property type="match status" value="1"/>
</dbReference>
<dbReference type="PANTHER" id="PTHR35891">
    <property type="entry name" value="THIOL:DISULFIDE INTERCHANGE PROTEIN DSBA"/>
    <property type="match status" value="1"/>
</dbReference>
<dbReference type="InterPro" id="IPR050824">
    <property type="entry name" value="Thiol_disulfide_DsbA"/>
</dbReference>
<dbReference type="EMBL" id="JAAZQD010000002">
    <property type="protein sequence ID" value="NKZ38501.1"/>
    <property type="molecule type" value="Genomic_DNA"/>
</dbReference>
<feature type="chain" id="PRO_5032511035" evidence="3">
    <location>
        <begin position="22"/>
        <end position="298"/>
    </location>
</feature>
<dbReference type="Proteomes" id="UP000541636">
    <property type="component" value="Unassembled WGS sequence"/>
</dbReference>
<feature type="compositionally biased region" description="Low complexity" evidence="2">
    <location>
        <begin position="27"/>
        <end position="81"/>
    </location>
</feature>
<comment type="caution">
    <text evidence="4">The sequence shown here is derived from an EMBL/GenBank/DDBJ whole genome shotgun (WGS) entry which is preliminary data.</text>
</comment>
<dbReference type="AlphaFoldDB" id="A0A846ZM13"/>
<dbReference type="RefSeq" id="WP_168608800.1">
    <property type="nucleotide sequence ID" value="NZ_JAAZQD010000002.1"/>
</dbReference>
<dbReference type="PROSITE" id="PS51257">
    <property type="entry name" value="PROKAR_LIPOPROTEIN"/>
    <property type="match status" value="1"/>
</dbReference>
<evidence type="ECO:0000256" key="2">
    <source>
        <dbReference type="SAM" id="MobiDB-lite"/>
    </source>
</evidence>
<evidence type="ECO:0000313" key="4">
    <source>
        <dbReference type="EMBL" id="NKZ38501.1"/>
    </source>
</evidence>
<dbReference type="SUPFAM" id="SSF52833">
    <property type="entry name" value="Thioredoxin-like"/>
    <property type="match status" value="1"/>
</dbReference>
<feature type="signal peptide" evidence="3">
    <location>
        <begin position="1"/>
        <end position="21"/>
    </location>
</feature>
<dbReference type="InterPro" id="IPR036249">
    <property type="entry name" value="Thioredoxin-like_sf"/>
</dbReference>
<protein>
    <submittedName>
        <fullName evidence="4">Thiol:disulfide interchange protein DsbA/DsbL</fullName>
    </submittedName>
</protein>
<dbReference type="PANTHER" id="PTHR35891:SF2">
    <property type="entry name" value="THIOL:DISULFIDE INTERCHANGE PROTEIN DSBA"/>
    <property type="match status" value="1"/>
</dbReference>
<accession>A0A846ZM13</accession>
<organism evidence="4 5">
    <name type="scientific">Oleiagrimonas citrea</name>
    <dbReference type="NCBI Taxonomy" id="1665687"/>
    <lineage>
        <taxon>Bacteria</taxon>
        <taxon>Pseudomonadati</taxon>
        <taxon>Pseudomonadota</taxon>
        <taxon>Gammaproteobacteria</taxon>
        <taxon>Lysobacterales</taxon>
        <taxon>Rhodanobacteraceae</taxon>
        <taxon>Oleiagrimonas</taxon>
    </lineage>
</organism>
<keyword evidence="1 3" id="KW-0732">Signal</keyword>
<dbReference type="CDD" id="cd03019">
    <property type="entry name" value="DsbA_DsbA"/>
    <property type="match status" value="1"/>
</dbReference>
<sequence>MRKALPILICSLFLAACGSHSSDADKAASAPTPAAAPSAPASAPAASPAMSSSATPAASDSAAAPSSGDDTGSDSASTAPAIDPSKVDFKDTGKWVAGKNYFVISPAQPKVTSTNKVEVVEIFSWGCPACNAAHPLVDSMRKSLPDYATMVYLPAAFRPDENWVVYQRAFYTAQALGVARKSYDAVFDAAWKSGELATYDLSTGRPKSRDEWPGIDAFAKFFAKHYGVNEQQFLGVAKSFSINTKMKRADELLKAYGVPSTPTFVVDGKYRFDFRSAGGGPQAIELAKWLAAKEASGH</sequence>
<proteinExistence type="predicted"/>
<keyword evidence="5" id="KW-1185">Reference proteome</keyword>
<reference evidence="4 5" key="1">
    <citation type="journal article" date="2017" name="Int. J. Syst. Evol. Microbiol.">
        <title>Oleiagrimonas citrea sp. nov., a marine bacterium isolated from tidal flat sediment and emended description of the genus Oleiagrimonas Fang et al. 2015 and Oleiagrimonas soli.</title>
        <authorList>
            <person name="Yang S.H."/>
            <person name="Seo H.S."/>
            <person name="Seong C.N."/>
            <person name="Kwon K.K."/>
        </authorList>
    </citation>
    <scope>NUCLEOTIDE SEQUENCE [LARGE SCALE GENOMIC DNA]</scope>
    <source>
        <strain evidence="4 5">MEBiC09124</strain>
    </source>
</reference>